<dbReference type="AlphaFoldDB" id="A0A0E9UKG7"/>
<organism evidence="1">
    <name type="scientific">Anguilla anguilla</name>
    <name type="common">European freshwater eel</name>
    <name type="synonym">Muraena anguilla</name>
    <dbReference type="NCBI Taxonomy" id="7936"/>
    <lineage>
        <taxon>Eukaryota</taxon>
        <taxon>Metazoa</taxon>
        <taxon>Chordata</taxon>
        <taxon>Craniata</taxon>
        <taxon>Vertebrata</taxon>
        <taxon>Euteleostomi</taxon>
        <taxon>Actinopterygii</taxon>
        <taxon>Neopterygii</taxon>
        <taxon>Teleostei</taxon>
        <taxon>Anguilliformes</taxon>
        <taxon>Anguillidae</taxon>
        <taxon>Anguilla</taxon>
    </lineage>
</organism>
<proteinExistence type="predicted"/>
<protein>
    <submittedName>
        <fullName evidence="1">Uncharacterized protein</fullName>
    </submittedName>
</protein>
<name>A0A0E9UKG7_ANGAN</name>
<dbReference type="EMBL" id="GBXM01042243">
    <property type="protein sequence ID" value="JAH66334.1"/>
    <property type="molecule type" value="Transcribed_RNA"/>
</dbReference>
<evidence type="ECO:0000313" key="1">
    <source>
        <dbReference type="EMBL" id="JAH66334.1"/>
    </source>
</evidence>
<reference evidence="1" key="2">
    <citation type="journal article" date="2015" name="Fish Shellfish Immunol.">
        <title>Early steps in the European eel (Anguilla anguilla)-Vibrio vulnificus interaction in the gills: Role of the RtxA13 toxin.</title>
        <authorList>
            <person name="Callol A."/>
            <person name="Pajuelo D."/>
            <person name="Ebbesson L."/>
            <person name="Teles M."/>
            <person name="MacKenzie S."/>
            <person name="Amaro C."/>
        </authorList>
    </citation>
    <scope>NUCLEOTIDE SEQUENCE</scope>
</reference>
<reference evidence="1" key="1">
    <citation type="submission" date="2014-11" db="EMBL/GenBank/DDBJ databases">
        <authorList>
            <person name="Amaro Gonzalez C."/>
        </authorList>
    </citation>
    <scope>NUCLEOTIDE SEQUENCE</scope>
</reference>
<accession>A0A0E9UKG7</accession>
<sequence>MNWGPCREAHSGHNEHFSPLSFTYLIIRYHPPIR</sequence>